<dbReference type="Proteomes" id="UP000649955">
    <property type="component" value="Unassembled WGS sequence"/>
</dbReference>
<keyword evidence="10" id="KW-1133">Transmembrane helix</keyword>
<evidence type="ECO:0000256" key="4">
    <source>
        <dbReference type="ARBA" id="ARBA00022679"/>
    </source>
</evidence>
<proteinExistence type="predicted"/>
<keyword evidence="6 12" id="KW-0418">Kinase</keyword>
<dbReference type="SUPFAM" id="SSF55874">
    <property type="entry name" value="ATPase domain of HSP90 chaperone/DNA topoisomerase II/histidine kinase"/>
    <property type="match status" value="1"/>
</dbReference>
<feature type="transmembrane region" description="Helical" evidence="10">
    <location>
        <begin position="68"/>
        <end position="91"/>
    </location>
</feature>
<dbReference type="EC" id="2.7.13.3" evidence="2"/>
<dbReference type="GO" id="GO:0016301">
    <property type="term" value="F:kinase activity"/>
    <property type="evidence" value="ECO:0007669"/>
    <property type="project" value="UniProtKB-KW"/>
</dbReference>
<keyword evidence="8" id="KW-0902">Two-component regulatory system</keyword>
<dbReference type="SMART" id="SM00387">
    <property type="entry name" value="HATPase_c"/>
    <property type="match status" value="1"/>
</dbReference>
<dbReference type="InterPro" id="IPR011712">
    <property type="entry name" value="Sig_transdc_His_kin_sub3_dim/P"/>
</dbReference>
<keyword evidence="7" id="KW-0067">ATP-binding</keyword>
<comment type="catalytic activity">
    <reaction evidence="1">
        <text>ATP + protein L-histidine = ADP + protein N-phospho-L-histidine.</text>
        <dbReference type="EC" id="2.7.13.3"/>
    </reaction>
</comment>
<evidence type="ECO:0000256" key="9">
    <source>
        <dbReference type="SAM" id="MobiDB-lite"/>
    </source>
</evidence>
<gene>
    <name evidence="12" type="ORF">GCM10017567_70810</name>
</gene>
<sequence>MPLPRLRSLPVWQQDGLIALATWLLGFLVYATGIHRLVAAYDHGPLAVRLLELSALCGLELLRRRVPLALVLATAVLAVDVGLGPSLPVLIIYTDFLYAATLYGSRRTSRVMIGLAAFTVVGVLAAVLVFAQQWRAAVLAAVGVLPFVITPVWWAANIRQQRDVAEAERANAGQLAKIAELDRRAAVAAERGRMARDLHDVIAGHLSAIAIQSEAALSLPDPKLAKAVLESVRENSVSALEEMRAMIGLLKADGGDAETTAPARLADLAKLAESARASGLEVHVESTVDADVPLPAAVDLTAYRIAQEALTNAVKHAPGARVDVAVHCLDGVLAVEVRNDVHGPLPAPGGGTGLLNMRERADAVGGELTAGPAGGGWLVRAELPVGTPVTTGASTRAGGSATRNPRKPL</sequence>
<keyword evidence="3" id="KW-0597">Phosphoprotein</keyword>
<evidence type="ECO:0000256" key="8">
    <source>
        <dbReference type="ARBA" id="ARBA00023012"/>
    </source>
</evidence>
<dbReference type="InterPro" id="IPR036890">
    <property type="entry name" value="HATPase_C_sf"/>
</dbReference>
<keyword evidence="10" id="KW-0812">Transmembrane</keyword>
<evidence type="ECO:0000256" key="1">
    <source>
        <dbReference type="ARBA" id="ARBA00000085"/>
    </source>
</evidence>
<comment type="caution">
    <text evidence="12">The sequence shown here is derived from an EMBL/GenBank/DDBJ whole genome shotgun (WGS) entry which is preliminary data.</text>
</comment>
<accession>A0ABQ3KNA9</accession>
<organism evidence="12 13">
    <name type="scientific">Amycolatopsis bullii</name>
    <dbReference type="NCBI Taxonomy" id="941987"/>
    <lineage>
        <taxon>Bacteria</taxon>
        <taxon>Bacillati</taxon>
        <taxon>Actinomycetota</taxon>
        <taxon>Actinomycetes</taxon>
        <taxon>Pseudonocardiales</taxon>
        <taxon>Pseudonocardiaceae</taxon>
        <taxon>Amycolatopsis</taxon>
    </lineage>
</organism>
<evidence type="ECO:0000313" key="12">
    <source>
        <dbReference type="EMBL" id="GHG39405.1"/>
    </source>
</evidence>
<dbReference type="CDD" id="cd16917">
    <property type="entry name" value="HATPase_UhpB-NarQ-NarX-like"/>
    <property type="match status" value="1"/>
</dbReference>
<keyword evidence="10" id="KW-0472">Membrane</keyword>
<dbReference type="Gene3D" id="1.20.5.1930">
    <property type="match status" value="1"/>
</dbReference>
<dbReference type="InterPro" id="IPR050482">
    <property type="entry name" value="Sensor_HK_TwoCompSys"/>
</dbReference>
<evidence type="ECO:0000256" key="2">
    <source>
        <dbReference type="ARBA" id="ARBA00012438"/>
    </source>
</evidence>
<feature type="domain" description="Histidine kinase/HSP90-like ATPase" evidence="11">
    <location>
        <begin position="297"/>
        <end position="387"/>
    </location>
</feature>
<dbReference type="InterPro" id="IPR003594">
    <property type="entry name" value="HATPase_dom"/>
</dbReference>
<keyword evidence="4" id="KW-0808">Transferase</keyword>
<evidence type="ECO:0000256" key="6">
    <source>
        <dbReference type="ARBA" id="ARBA00022777"/>
    </source>
</evidence>
<feature type="transmembrane region" description="Helical" evidence="10">
    <location>
        <begin position="137"/>
        <end position="156"/>
    </location>
</feature>
<evidence type="ECO:0000313" key="13">
    <source>
        <dbReference type="Proteomes" id="UP000649955"/>
    </source>
</evidence>
<dbReference type="EMBL" id="BNAW01000047">
    <property type="protein sequence ID" value="GHG39405.1"/>
    <property type="molecule type" value="Genomic_DNA"/>
</dbReference>
<dbReference type="Gene3D" id="3.30.565.10">
    <property type="entry name" value="Histidine kinase-like ATPase, C-terminal domain"/>
    <property type="match status" value="1"/>
</dbReference>
<name>A0ABQ3KNA9_9PSEU</name>
<protein>
    <recommendedName>
        <fullName evidence="2">histidine kinase</fullName>
        <ecNumber evidence="2">2.7.13.3</ecNumber>
    </recommendedName>
</protein>
<feature type="transmembrane region" description="Helical" evidence="10">
    <location>
        <begin position="20"/>
        <end position="39"/>
    </location>
</feature>
<feature type="transmembrane region" description="Helical" evidence="10">
    <location>
        <begin position="111"/>
        <end position="130"/>
    </location>
</feature>
<evidence type="ECO:0000256" key="3">
    <source>
        <dbReference type="ARBA" id="ARBA00022553"/>
    </source>
</evidence>
<feature type="region of interest" description="Disordered" evidence="9">
    <location>
        <begin position="388"/>
        <end position="409"/>
    </location>
</feature>
<dbReference type="PANTHER" id="PTHR24421:SF10">
    <property type="entry name" value="NITRATE_NITRITE SENSOR PROTEIN NARQ"/>
    <property type="match status" value="1"/>
</dbReference>
<dbReference type="Pfam" id="PF07730">
    <property type="entry name" value="HisKA_3"/>
    <property type="match status" value="1"/>
</dbReference>
<dbReference type="Pfam" id="PF02518">
    <property type="entry name" value="HATPase_c"/>
    <property type="match status" value="1"/>
</dbReference>
<keyword evidence="13" id="KW-1185">Reference proteome</keyword>
<evidence type="ECO:0000256" key="10">
    <source>
        <dbReference type="SAM" id="Phobius"/>
    </source>
</evidence>
<evidence type="ECO:0000256" key="7">
    <source>
        <dbReference type="ARBA" id="ARBA00022840"/>
    </source>
</evidence>
<reference evidence="13" key="1">
    <citation type="journal article" date="2019" name="Int. J. Syst. Evol. Microbiol.">
        <title>The Global Catalogue of Microorganisms (GCM) 10K type strain sequencing project: providing services to taxonomists for standard genome sequencing and annotation.</title>
        <authorList>
            <consortium name="The Broad Institute Genomics Platform"/>
            <consortium name="The Broad Institute Genome Sequencing Center for Infectious Disease"/>
            <person name="Wu L."/>
            <person name="Ma J."/>
        </authorList>
    </citation>
    <scope>NUCLEOTIDE SEQUENCE [LARGE SCALE GENOMIC DNA]</scope>
    <source>
        <strain evidence="13">CGMCC 4.7680</strain>
    </source>
</reference>
<dbReference type="RefSeq" id="WP_191315696.1">
    <property type="nucleotide sequence ID" value="NZ_BNAW01000047.1"/>
</dbReference>
<evidence type="ECO:0000256" key="5">
    <source>
        <dbReference type="ARBA" id="ARBA00022741"/>
    </source>
</evidence>
<evidence type="ECO:0000259" key="11">
    <source>
        <dbReference type="SMART" id="SM00387"/>
    </source>
</evidence>
<dbReference type="PANTHER" id="PTHR24421">
    <property type="entry name" value="NITRATE/NITRITE SENSOR PROTEIN NARX-RELATED"/>
    <property type="match status" value="1"/>
</dbReference>
<keyword evidence="5" id="KW-0547">Nucleotide-binding</keyword>